<accession>A0ABT4AHN6</accession>
<organism evidence="1 2">
    <name type="scientific">Archangium lansingense</name>
    <dbReference type="NCBI Taxonomy" id="2995310"/>
    <lineage>
        <taxon>Bacteria</taxon>
        <taxon>Pseudomonadati</taxon>
        <taxon>Myxococcota</taxon>
        <taxon>Myxococcia</taxon>
        <taxon>Myxococcales</taxon>
        <taxon>Cystobacterineae</taxon>
        <taxon>Archangiaceae</taxon>
        <taxon>Archangium</taxon>
    </lineage>
</organism>
<dbReference type="Proteomes" id="UP001207654">
    <property type="component" value="Unassembled WGS sequence"/>
</dbReference>
<sequence length="217" mass="24767">MPPRISTPWRKSRRAGVVHGGREWPKLTEGLHGRTHSLQAPAPGQAVPIFRCDNPSRAFFFPVTPDEVRAVLAQLPASHVERLTHVWFRRVSTRAYDEGQVPFAEFVRGSGVAAIILYPWPVDRLLYFGRQSVPPAVLRFYRPWAPTLVSDERGNFLCFTAEGLRRFYLEHLLIHEVGHLVDSGRGARSRRRVRRAEGFADDYAVQWFARGRVELAS</sequence>
<protein>
    <submittedName>
        <fullName evidence="1">Uncharacterized protein</fullName>
    </submittedName>
</protein>
<name>A0ABT4AHN6_9BACT</name>
<reference evidence="1 2" key="1">
    <citation type="submission" date="2022-11" db="EMBL/GenBank/DDBJ databases">
        <title>Minimal conservation of predation-associated metabolite biosynthetic gene clusters underscores biosynthetic potential of Myxococcota including descriptions for ten novel species: Archangium lansinium sp. nov., Myxococcus landrumus sp. nov., Nannocystis bai.</title>
        <authorList>
            <person name="Ahearne A."/>
            <person name="Stevens C."/>
            <person name="Phillips K."/>
        </authorList>
    </citation>
    <scope>NUCLEOTIDE SEQUENCE [LARGE SCALE GENOMIC DNA]</scope>
    <source>
        <strain evidence="1 2">MIWBW</strain>
    </source>
</reference>
<comment type="caution">
    <text evidence="1">The sequence shown here is derived from an EMBL/GenBank/DDBJ whole genome shotgun (WGS) entry which is preliminary data.</text>
</comment>
<gene>
    <name evidence="1" type="ORF">OV287_38760</name>
</gene>
<dbReference type="EMBL" id="JAPNKA010000001">
    <property type="protein sequence ID" value="MCY1080409.1"/>
    <property type="molecule type" value="Genomic_DNA"/>
</dbReference>
<keyword evidence="2" id="KW-1185">Reference proteome</keyword>
<evidence type="ECO:0000313" key="2">
    <source>
        <dbReference type="Proteomes" id="UP001207654"/>
    </source>
</evidence>
<proteinExistence type="predicted"/>
<dbReference type="RefSeq" id="WP_267539077.1">
    <property type="nucleotide sequence ID" value="NZ_JAPNKA010000001.1"/>
</dbReference>
<evidence type="ECO:0000313" key="1">
    <source>
        <dbReference type="EMBL" id="MCY1080409.1"/>
    </source>
</evidence>